<evidence type="ECO:0000313" key="1">
    <source>
        <dbReference type="EMBL" id="KAI4841296.1"/>
    </source>
</evidence>
<gene>
    <name evidence="1" type="ORF">MKS88_000535</name>
</gene>
<dbReference type="Proteomes" id="UP001056978">
    <property type="component" value="Chromosome 1"/>
</dbReference>
<keyword evidence="1" id="KW-0647">Proteasome</keyword>
<comment type="caution">
    <text evidence="1">The sequence shown here is derived from an EMBL/GenBank/DDBJ whole genome shotgun (WGS) entry which is preliminary data.</text>
</comment>
<protein>
    <submittedName>
        <fullName evidence="1">Proteasome subunit beta type-4</fullName>
    </submittedName>
</protein>
<accession>A0ACB9YGX4</accession>
<dbReference type="EMBL" id="CM043769">
    <property type="protein sequence ID" value="KAI4841296.1"/>
    <property type="molecule type" value="Genomic_DNA"/>
</dbReference>
<reference evidence="1" key="1">
    <citation type="submission" date="2022-06" db="EMBL/GenBank/DDBJ databases">
        <title>The First Complete Genome of the Simian Malaria Parasite Plasmodium brasilianum.</title>
        <authorList>
            <person name="Bajic M."/>
            <person name="Ravishankar S."/>
        </authorList>
    </citation>
    <scope>NUCLEOTIDE SEQUENCE</scope>
    <source>
        <strain evidence="1">Bolivian I</strain>
    </source>
</reference>
<keyword evidence="2" id="KW-1185">Reference proteome</keyword>
<proteinExistence type="predicted"/>
<name>A0ACB9YGX4_PLABR</name>
<sequence length="322" mass="36899">MTLGPVVTGTSVIALKYKNGIMIAADKKASYGSYAKFQNVQRIFKINNKTVMSFSGELGDAQYLHELLSRVNVNNVTEKKSKYDVHDTKYYHSYVSRLFYNRKNKIDPLFNTIIIAGVNSQEYDDNDKNILLFSDNIKKEEAYKDIDKNDLYIGFVDMHGTNFAADYITTGYARYFALTLLRNQYKDNMTEDEARTLINECLRILYFRDTTASNKIQIVKVTSKGVEYEQPYILACELNSDKYVYPSTMLPSTVYSAILLLHLTLSCNDNFWNELLTAHTTTSFELRQEKHEKFQSQNGVCNAPKIGRNKSSSDCSSINDNK</sequence>
<evidence type="ECO:0000313" key="2">
    <source>
        <dbReference type="Proteomes" id="UP001056978"/>
    </source>
</evidence>
<organism evidence="1 2">
    <name type="scientific">Plasmodium brasilianum</name>
    <dbReference type="NCBI Taxonomy" id="5824"/>
    <lineage>
        <taxon>Eukaryota</taxon>
        <taxon>Sar</taxon>
        <taxon>Alveolata</taxon>
        <taxon>Apicomplexa</taxon>
        <taxon>Aconoidasida</taxon>
        <taxon>Haemosporida</taxon>
        <taxon>Plasmodiidae</taxon>
        <taxon>Plasmodium</taxon>
        <taxon>Plasmodium (Plasmodium)</taxon>
    </lineage>
</organism>